<organism evidence="3 4">
    <name type="scientific">Microthyrium microscopicum</name>
    <dbReference type="NCBI Taxonomy" id="703497"/>
    <lineage>
        <taxon>Eukaryota</taxon>
        <taxon>Fungi</taxon>
        <taxon>Dikarya</taxon>
        <taxon>Ascomycota</taxon>
        <taxon>Pezizomycotina</taxon>
        <taxon>Dothideomycetes</taxon>
        <taxon>Dothideomycetes incertae sedis</taxon>
        <taxon>Microthyriales</taxon>
        <taxon>Microthyriaceae</taxon>
        <taxon>Microthyrium</taxon>
    </lineage>
</organism>
<feature type="compositionally biased region" description="Polar residues" evidence="1">
    <location>
        <begin position="118"/>
        <end position="130"/>
    </location>
</feature>
<evidence type="ECO:0000313" key="3">
    <source>
        <dbReference type="EMBL" id="KAF2665653.1"/>
    </source>
</evidence>
<feature type="compositionally biased region" description="Low complexity" evidence="1">
    <location>
        <begin position="373"/>
        <end position="385"/>
    </location>
</feature>
<gene>
    <name evidence="3" type="ORF">BT63DRAFT_459233</name>
</gene>
<feature type="region of interest" description="Disordered" evidence="1">
    <location>
        <begin position="1"/>
        <end position="21"/>
    </location>
</feature>
<dbReference type="PROSITE" id="PS50132">
    <property type="entry name" value="RGS"/>
    <property type="match status" value="1"/>
</dbReference>
<feature type="compositionally biased region" description="Polar residues" evidence="1">
    <location>
        <begin position="207"/>
        <end position="225"/>
    </location>
</feature>
<dbReference type="InterPro" id="IPR016137">
    <property type="entry name" value="RGS"/>
</dbReference>
<dbReference type="SMART" id="SM00315">
    <property type="entry name" value="RGS"/>
    <property type="match status" value="1"/>
</dbReference>
<dbReference type="InterPro" id="IPR044926">
    <property type="entry name" value="RGS_subdomain_2"/>
</dbReference>
<reference evidence="3" key="1">
    <citation type="journal article" date="2020" name="Stud. Mycol.">
        <title>101 Dothideomycetes genomes: a test case for predicting lifestyles and emergence of pathogens.</title>
        <authorList>
            <person name="Haridas S."/>
            <person name="Albert R."/>
            <person name="Binder M."/>
            <person name="Bloem J."/>
            <person name="Labutti K."/>
            <person name="Salamov A."/>
            <person name="Andreopoulos B."/>
            <person name="Baker S."/>
            <person name="Barry K."/>
            <person name="Bills G."/>
            <person name="Bluhm B."/>
            <person name="Cannon C."/>
            <person name="Castanera R."/>
            <person name="Culley D."/>
            <person name="Daum C."/>
            <person name="Ezra D."/>
            <person name="Gonzalez J."/>
            <person name="Henrissat B."/>
            <person name="Kuo A."/>
            <person name="Liang C."/>
            <person name="Lipzen A."/>
            <person name="Lutzoni F."/>
            <person name="Magnuson J."/>
            <person name="Mondo S."/>
            <person name="Nolan M."/>
            <person name="Ohm R."/>
            <person name="Pangilinan J."/>
            <person name="Park H.-J."/>
            <person name="Ramirez L."/>
            <person name="Alfaro M."/>
            <person name="Sun H."/>
            <person name="Tritt A."/>
            <person name="Yoshinaga Y."/>
            <person name="Zwiers L.-H."/>
            <person name="Turgeon B."/>
            <person name="Goodwin S."/>
            <person name="Spatafora J."/>
            <person name="Crous P."/>
            <person name="Grigoriev I."/>
        </authorList>
    </citation>
    <scope>NUCLEOTIDE SEQUENCE</scope>
    <source>
        <strain evidence="3">CBS 115976</strain>
    </source>
</reference>
<dbReference type="AlphaFoldDB" id="A0A6A6U322"/>
<dbReference type="CDD" id="cd07440">
    <property type="entry name" value="RGS"/>
    <property type="match status" value="1"/>
</dbReference>
<proteinExistence type="predicted"/>
<keyword evidence="4" id="KW-1185">Reference proteome</keyword>
<feature type="compositionally biased region" description="Low complexity" evidence="1">
    <location>
        <begin position="352"/>
        <end position="365"/>
    </location>
</feature>
<feature type="region of interest" description="Disordered" evidence="1">
    <location>
        <begin position="115"/>
        <end position="134"/>
    </location>
</feature>
<sequence length="415" mass="45226">MSPLLKTSGRRSASPRETREYSFNDVVFAEQDNHSPPAMSSWSPQARPLTVAIPDQFKAQGAYCPRRPNLSEILANQSPPPWTLSAFMAYLSHNHCLETLEFTMDAKRYRQHFDKVSSRSPGGQIQPGSEQSEHMNGLWQRLMQAYIQPNGIREVNLPSDVRDGLLSQDTSLLPPHPDTLHTAIEKVHELMEESVLVPFLNSLFPQTAQPDSNSSSAEDLTNSGSYDERSLFRSRTKKIRRRGSPLSASPPLSSSTPSTSASPPVLSPSVHHRASAPSAITQFARTLSHSARHGMQIPHSNSLSPRPLSGISAGLQSGPTSGFPDLTPSPPADYNSMSMDTDLVPPPLQTHSMDSTSTPSPSGDPMTPPTTPPAGDMGSSPVSAGGPAGRGNPWKRMRYSFGWRKKPDQHDLENL</sequence>
<feature type="compositionally biased region" description="Low complexity" evidence="1">
    <location>
        <begin position="244"/>
        <end position="269"/>
    </location>
</feature>
<evidence type="ECO:0000256" key="1">
    <source>
        <dbReference type="SAM" id="MobiDB-lite"/>
    </source>
</evidence>
<dbReference type="Pfam" id="PF00615">
    <property type="entry name" value="RGS"/>
    <property type="match status" value="1"/>
</dbReference>
<feature type="region of interest" description="Disordered" evidence="1">
    <location>
        <begin position="207"/>
        <end position="276"/>
    </location>
</feature>
<feature type="compositionally biased region" description="Basic and acidic residues" evidence="1">
    <location>
        <begin position="405"/>
        <end position="415"/>
    </location>
</feature>
<feature type="domain" description="RGS" evidence="2">
    <location>
        <begin position="87"/>
        <end position="202"/>
    </location>
</feature>
<dbReference type="PANTHER" id="PTHR10845:SF267">
    <property type="entry name" value="REGULATOR OF G PROTEIN SIGNALING DOMAIN PROTEIN (AFU_ORTHOLOGUE AFUA_6G06860)"/>
    <property type="match status" value="1"/>
</dbReference>
<dbReference type="SUPFAM" id="SSF48097">
    <property type="entry name" value="Regulator of G-protein signaling, RGS"/>
    <property type="match status" value="1"/>
</dbReference>
<evidence type="ECO:0000259" key="2">
    <source>
        <dbReference type="PROSITE" id="PS50132"/>
    </source>
</evidence>
<dbReference type="PANTHER" id="PTHR10845">
    <property type="entry name" value="REGULATOR OF G PROTEIN SIGNALING"/>
    <property type="match status" value="1"/>
</dbReference>
<feature type="compositionally biased region" description="Basic residues" evidence="1">
    <location>
        <begin position="232"/>
        <end position="243"/>
    </location>
</feature>
<name>A0A6A6U322_9PEZI</name>
<dbReference type="Gene3D" id="1.10.167.10">
    <property type="entry name" value="Regulator of G-protein Signalling 4, domain 2"/>
    <property type="match status" value="1"/>
</dbReference>
<dbReference type="OrthoDB" id="10266999at2759"/>
<protein>
    <submittedName>
        <fullName evidence="3">Regulator of G protein signaling superfamily</fullName>
    </submittedName>
</protein>
<dbReference type="Proteomes" id="UP000799302">
    <property type="component" value="Unassembled WGS sequence"/>
</dbReference>
<dbReference type="EMBL" id="MU004240">
    <property type="protein sequence ID" value="KAF2665653.1"/>
    <property type="molecule type" value="Genomic_DNA"/>
</dbReference>
<accession>A0A6A6U322</accession>
<dbReference type="InterPro" id="IPR036305">
    <property type="entry name" value="RGS_sf"/>
</dbReference>
<feature type="region of interest" description="Disordered" evidence="1">
    <location>
        <begin position="290"/>
        <end position="415"/>
    </location>
</feature>
<evidence type="ECO:0000313" key="4">
    <source>
        <dbReference type="Proteomes" id="UP000799302"/>
    </source>
</evidence>